<name>A0A7S6U4U0_9CYAN</name>
<protein>
    <submittedName>
        <fullName evidence="1">Uncharacterized protein</fullName>
    </submittedName>
</protein>
<reference evidence="2" key="1">
    <citation type="submission" date="2020-10" db="EMBL/GenBank/DDBJ databases">
        <title>Genome-based taxonomic classification of the species Anabaenopsis elenkinii.</title>
        <authorList>
            <person name="Delbaje E."/>
            <person name="Andreote A.P.D."/>
            <person name="Pellegrinetti T.A."/>
            <person name="Cruz R.B."/>
            <person name="Branco L.H.Z."/>
            <person name="Fiore M.F."/>
        </authorList>
    </citation>
    <scope>NUCLEOTIDE SEQUENCE [LARGE SCALE GENOMIC DNA]</scope>
    <source>
        <strain evidence="2">CCIBt3563</strain>
    </source>
</reference>
<evidence type="ECO:0000313" key="1">
    <source>
        <dbReference type="EMBL" id="QOV23536.1"/>
    </source>
</evidence>
<organism evidence="1 2">
    <name type="scientific">Anabaenopsis elenkinii CCIBt3563</name>
    <dbReference type="NCBI Taxonomy" id="2779889"/>
    <lineage>
        <taxon>Bacteria</taxon>
        <taxon>Bacillati</taxon>
        <taxon>Cyanobacteriota</taxon>
        <taxon>Cyanophyceae</taxon>
        <taxon>Nostocales</taxon>
        <taxon>Nodulariaceae</taxon>
        <taxon>Anabaenopsis</taxon>
    </lineage>
</organism>
<dbReference type="AlphaFoldDB" id="A0A7S6U4U0"/>
<dbReference type="KEGG" id="aee:IM676_04320"/>
<dbReference type="EMBL" id="CP063311">
    <property type="protein sequence ID" value="QOV23536.1"/>
    <property type="molecule type" value="Genomic_DNA"/>
</dbReference>
<keyword evidence="2" id="KW-1185">Reference proteome</keyword>
<sequence length="289" mass="32681">MARAIELIERDITALQEAIRAIARSLQNAYASYCHSLGAACTKQLILASYYLCTQGYPEKFLNLSLNQRQKLQQGIRNLGTQAAELLRSYLHAQGMSTDEVDELDEEVREILSESSDLPMSNVTKNNSPPDLSNPMEILEWQEETEEFIQGVLKNISRETNLLLQTFCIITEKIPEPLLEAAAAVMEPTATLSLSETSAQVMPGLPNLLNLVVEIENEQSPEDSKITQVMAINLRLAEMEFADVKLSSDRRQIRHILVQLQKVARDYQKKQRERSVAQAESAWRASWFE</sequence>
<dbReference type="RefSeq" id="WP_200989082.1">
    <property type="nucleotide sequence ID" value="NZ_CP063311.1"/>
</dbReference>
<evidence type="ECO:0000313" key="2">
    <source>
        <dbReference type="Proteomes" id="UP000593846"/>
    </source>
</evidence>
<proteinExistence type="predicted"/>
<dbReference type="Proteomes" id="UP000593846">
    <property type="component" value="Chromosome"/>
</dbReference>
<gene>
    <name evidence="1" type="ORF">IM676_04320</name>
</gene>
<accession>A0A7S6U4U0</accession>